<sequence length="369" mass="39526">MTGAALLTTVTTPSALAAGSSASTLPPVDAAALTEAISGLPSDEATGALLQIRGRAGCWTGTSGVADLSTNAPVPADAHFRIGSITKIFTAVVVLQLAAEHRIDLDRPVQHYLPGVLPAGYPDITVAQLLDHTSGLPHIDFPEDPQWMVDNRYTVFTPDQVLATATRHPMNFAPGTAQQYTNTNYIVAGMLVEKVTGRAYGDEVRDRILRRLDLRETSVPGNDPDLPEPYVHGYIRANGTLVDVTSMNQSIPWAAGGMISTAADLDRFFTALFRGELLPARELGLMFTLPPVKVFGTGQPAFYSEGLLATKINGVTVWGKTGTRYGYTSGVFATRDLQRRIVYSVNTTSKDESGQPEIIWKIANAATAP</sequence>
<evidence type="ECO:0000259" key="2">
    <source>
        <dbReference type="Pfam" id="PF00144"/>
    </source>
</evidence>
<dbReference type="GO" id="GO:0016787">
    <property type="term" value="F:hydrolase activity"/>
    <property type="evidence" value="ECO:0007669"/>
    <property type="project" value="UniProtKB-KW"/>
</dbReference>
<dbReference type="PANTHER" id="PTHR46825">
    <property type="entry name" value="D-ALANYL-D-ALANINE-CARBOXYPEPTIDASE/ENDOPEPTIDASE AMPH"/>
    <property type="match status" value="1"/>
</dbReference>
<dbReference type="EMBL" id="CP113836">
    <property type="protein sequence ID" value="WAL69619.1"/>
    <property type="molecule type" value="Genomic_DNA"/>
</dbReference>
<dbReference type="RefSeq" id="WP_268759703.1">
    <property type="nucleotide sequence ID" value="NZ_CP113836.1"/>
</dbReference>
<proteinExistence type="predicted"/>
<keyword evidence="1" id="KW-0732">Signal</keyword>
<dbReference type="Proteomes" id="UP001163203">
    <property type="component" value="Chromosome"/>
</dbReference>
<dbReference type="Pfam" id="PF00144">
    <property type="entry name" value="Beta-lactamase"/>
    <property type="match status" value="1"/>
</dbReference>
<name>A0ABY7BB88_9PSEU</name>
<feature type="signal peptide" evidence="1">
    <location>
        <begin position="1"/>
        <end position="17"/>
    </location>
</feature>
<evidence type="ECO:0000313" key="4">
    <source>
        <dbReference type="Proteomes" id="UP001163203"/>
    </source>
</evidence>
<dbReference type="PANTHER" id="PTHR46825:SF7">
    <property type="entry name" value="D-ALANYL-D-ALANINE CARBOXYPEPTIDASE"/>
    <property type="match status" value="1"/>
</dbReference>
<organism evidence="3 4">
    <name type="scientific">Amycolatopsis cynarae</name>
    <dbReference type="NCBI Taxonomy" id="2995223"/>
    <lineage>
        <taxon>Bacteria</taxon>
        <taxon>Bacillati</taxon>
        <taxon>Actinomycetota</taxon>
        <taxon>Actinomycetes</taxon>
        <taxon>Pseudonocardiales</taxon>
        <taxon>Pseudonocardiaceae</taxon>
        <taxon>Amycolatopsis</taxon>
    </lineage>
</organism>
<dbReference type="InterPro" id="IPR012338">
    <property type="entry name" value="Beta-lactam/transpept-like"/>
</dbReference>
<gene>
    <name evidence="3" type="ORF">ORV05_04515</name>
</gene>
<dbReference type="Gene3D" id="3.40.710.10">
    <property type="entry name" value="DD-peptidase/beta-lactamase superfamily"/>
    <property type="match status" value="1"/>
</dbReference>
<keyword evidence="3" id="KW-0378">Hydrolase</keyword>
<protein>
    <submittedName>
        <fullName evidence="3">Serine hydrolase</fullName>
    </submittedName>
</protein>
<dbReference type="SUPFAM" id="SSF56601">
    <property type="entry name" value="beta-lactamase/transpeptidase-like"/>
    <property type="match status" value="1"/>
</dbReference>
<feature type="domain" description="Beta-lactamase-related" evidence="2">
    <location>
        <begin position="60"/>
        <end position="354"/>
    </location>
</feature>
<feature type="chain" id="PRO_5045622661" evidence="1">
    <location>
        <begin position="18"/>
        <end position="369"/>
    </location>
</feature>
<evidence type="ECO:0000313" key="3">
    <source>
        <dbReference type="EMBL" id="WAL69619.1"/>
    </source>
</evidence>
<dbReference type="InterPro" id="IPR050491">
    <property type="entry name" value="AmpC-like"/>
</dbReference>
<keyword evidence="4" id="KW-1185">Reference proteome</keyword>
<dbReference type="InterPro" id="IPR001466">
    <property type="entry name" value="Beta-lactam-related"/>
</dbReference>
<reference evidence="3" key="1">
    <citation type="submission" date="2022-11" db="EMBL/GenBank/DDBJ databases">
        <authorList>
            <person name="Mo P."/>
        </authorList>
    </citation>
    <scope>NUCLEOTIDE SEQUENCE</scope>
    <source>
        <strain evidence="3">HUAS 11-8</strain>
    </source>
</reference>
<evidence type="ECO:0000256" key="1">
    <source>
        <dbReference type="SAM" id="SignalP"/>
    </source>
</evidence>
<accession>A0ABY7BB88</accession>